<feature type="region of interest" description="Disordered" evidence="1">
    <location>
        <begin position="105"/>
        <end position="155"/>
    </location>
</feature>
<evidence type="ECO:0000256" key="1">
    <source>
        <dbReference type="SAM" id="MobiDB-lite"/>
    </source>
</evidence>
<dbReference type="Proteomes" id="UP000741013">
    <property type="component" value="Unassembled WGS sequence"/>
</dbReference>
<evidence type="ECO:0000259" key="2">
    <source>
        <dbReference type="Pfam" id="PF19809"/>
    </source>
</evidence>
<organism evidence="3 4">
    <name type="scientific">Amycolatopsis magusensis</name>
    <dbReference type="NCBI Taxonomy" id="882444"/>
    <lineage>
        <taxon>Bacteria</taxon>
        <taxon>Bacillati</taxon>
        <taxon>Actinomycetota</taxon>
        <taxon>Actinomycetes</taxon>
        <taxon>Pseudonocardiales</taxon>
        <taxon>Pseudonocardiaceae</taxon>
        <taxon>Amycolatopsis</taxon>
    </lineage>
</organism>
<protein>
    <recommendedName>
        <fullName evidence="2">DUF6292 domain-containing protein</fullName>
    </recommendedName>
</protein>
<comment type="caution">
    <text evidence="3">The sequence shown here is derived from an EMBL/GenBank/DDBJ whole genome shotgun (WGS) entry which is preliminary data.</text>
</comment>
<proteinExistence type="predicted"/>
<dbReference type="Pfam" id="PF19809">
    <property type="entry name" value="DUF6292"/>
    <property type="match status" value="1"/>
</dbReference>
<evidence type="ECO:0000313" key="4">
    <source>
        <dbReference type="Proteomes" id="UP000741013"/>
    </source>
</evidence>
<accession>A0ABS4Q1S0</accession>
<feature type="domain" description="DUF6292" evidence="2">
    <location>
        <begin position="16"/>
        <end position="101"/>
    </location>
</feature>
<name>A0ABS4Q1S0_9PSEU</name>
<dbReference type="InterPro" id="IPR046259">
    <property type="entry name" value="DUF6292"/>
</dbReference>
<evidence type="ECO:0000313" key="3">
    <source>
        <dbReference type="EMBL" id="MBP2185628.1"/>
    </source>
</evidence>
<feature type="compositionally biased region" description="Pro residues" evidence="1">
    <location>
        <begin position="143"/>
        <end position="155"/>
    </location>
</feature>
<dbReference type="RefSeq" id="WP_245369583.1">
    <property type="nucleotide sequence ID" value="NZ_JAGGMS010000001.1"/>
</dbReference>
<reference evidence="3 4" key="1">
    <citation type="submission" date="2021-03" db="EMBL/GenBank/DDBJ databases">
        <title>Sequencing the genomes of 1000 actinobacteria strains.</title>
        <authorList>
            <person name="Klenk H.-P."/>
        </authorList>
    </citation>
    <scope>NUCLEOTIDE SEQUENCE [LARGE SCALE GENOMIC DNA]</scope>
    <source>
        <strain evidence="3 4">DSM 45510</strain>
    </source>
</reference>
<sequence>MTIEFDLAAARGLPRYVREVAAELGLGSGSFFVQLDSPAHAYLAIDERLPRFPDRELALVWDEEDGWALAVETTSAENLTVLAYLGGDVLPSPAVVARFARRPLSAVRSNSPEPPALRTAGDHDDLIQRLARYTPPGDGPGSPVSPGPPSAAPVG</sequence>
<dbReference type="EMBL" id="JAGGMS010000001">
    <property type="protein sequence ID" value="MBP2185628.1"/>
    <property type="molecule type" value="Genomic_DNA"/>
</dbReference>
<gene>
    <name evidence="3" type="ORF">JOM49_007154</name>
</gene>
<keyword evidence="4" id="KW-1185">Reference proteome</keyword>